<evidence type="ECO:0000313" key="3">
    <source>
        <dbReference type="Proteomes" id="UP000265140"/>
    </source>
</evidence>
<proteinExistence type="predicted"/>
<reference evidence="2" key="4">
    <citation type="submission" date="2025-09" db="UniProtKB">
        <authorList>
            <consortium name="Ensembl"/>
        </authorList>
    </citation>
    <scope>IDENTIFICATION</scope>
</reference>
<reference evidence="2" key="3">
    <citation type="submission" date="2025-08" db="UniProtKB">
        <authorList>
            <consortium name="Ensembl"/>
        </authorList>
    </citation>
    <scope>IDENTIFICATION</scope>
</reference>
<dbReference type="Pfam" id="PF00400">
    <property type="entry name" value="WD40"/>
    <property type="match status" value="2"/>
</dbReference>
<reference evidence="3" key="1">
    <citation type="journal article" date="2014" name="PLoS ONE">
        <title>The genome and linkage map of the northern pike (Esox lucius): conserved synteny revealed between the salmonid sister group and the Neoteleostei.</title>
        <authorList>
            <person name="Rondeau E.B."/>
            <person name="Minkley D.R."/>
            <person name="Leong J.S."/>
            <person name="Messmer A.M."/>
            <person name="Jantzen J.R."/>
            <person name="von Schalburg K.R."/>
            <person name="Lemon C."/>
            <person name="Bird N.H."/>
            <person name="Koop B.F."/>
        </authorList>
    </citation>
    <scope>NUCLEOTIDE SEQUENCE</scope>
</reference>
<dbReference type="PROSITE" id="PS50082">
    <property type="entry name" value="WD_REPEATS_2"/>
    <property type="match status" value="1"/>
</dbReference>
<dbReference type="PANTHER" id="PTHR45532">
    <property type="entry name" value="WD REPEAT-CONTAINING PROTEIN 97"/>
    <property type="match status" value="1"/>
</dbReference>
<dbReference type="InParanoid" id="A0A3P8YEM4"/>
<dbReference type="InterPro" id="IPR036322">
    <property type="entry name" value="WD40_repeat_dom_sf"/>
</dbReference>
<dbReference type="AlphaFoldDB" id="A0A3P8YEM4"/>
<dbReference type="OMA" id="IRICIRV"/>
<dbReference type="SUPFAM" id="SSF50978">
    <property type="entry name" value="WD40 repeat-like"/>
    <property type="match status" value="2"/>
</dbReference>
<dbReference type="Gene3D" id="2.130.10.10">
    <property type="entry name" value="YVTN repeat-like/Quinoprotein amine dehydrogenase"/>
    <property type="match status" value="2"/>
</dbReference>
<accession>A0A3P8YEM4</accession>
<dbReference type="STRING" id="8010.ENSELUP00000014315"/>
<reference evidence="2" key="2">
    <citation type="submission" date="2020-02" db="EMBL/GenBank/DDBJ databases">
        <title>Esox lucius (northern pike) genome, fEsoLuc1, primary haplotype.</title>
        <authorList>
            <person name="Myers G."/>
            <person name="Karagic N."/>
            <person name="Meyer A."/>
            <person name="Pippel M."/>
            <person name="Reichard M."/>
            <person name="Winkler S."/>
            <person name="Tracey A."/>
            <person name="Sims Y."/>
            <person name="Howe K."/>
            <person name="Rhie A."/>
            <person name="Formenti G."/>
            <person name="Durbin R."/>
            <person name="Fedrigo O."/>
            <person name="Jarvis E.D."/>
        </authorList>
    </citation>
    <scope>NUCLEOTIDE SEQUENCE [LARGE SCALE GENOMIC DNA]</scope>
</reference>
<feature type="repeat" description="WD" evidence="1">
    <location>
        <begin position="182"/>
        <end position="214"/>
    </location>
</feature>
<dbReference type="InterPro" id="IPR001680">
    <property type="entry name" value="WD40_rpt"/>
</dbReference>
<keyword evidence="3" id="KW-1185">Reference proteome</keyword>
<dbReference type="Proteomes" id="UP000265140">
    <property type="component" value="Chromosome 1"/>
</dbReference>
<sequence length="955" mass="105197">MEVWSESQRGDLRRGQSLALDSGYWVEHLVSVPSQQVFVAACNDLSLRVFSDQKQGMEFLYRADCLGSVVCTCYCKETGELLTGSMGLITFWGFWTTPQVPGNFQTFLMYFMQTATLYALCNRSIRTFDLVGKKEHRSFSGHGQGTLRCVSPDWGQRYIFTGDMTGFVQVWSSDTRSLLREFRAHTGSVSAVLTRRSTRTLLSSSPDGWVKEWSSSGDLLLKLFLDDLGGVRSLLSLGERRVLCHSPSSFSVWGLQDLCVPFNNPGCGMQLLRRVESGPGRAQILAVSQDGIARLICPASGELLAFSWPFLILDQAIGFAFNPGRKELFVASGRPEVLVLDTALCPCPAKQIIQTAKDQNVDDSVLCLEAVMVGGASPQLCLVFSGLSNGKLQLLSPNRLHCPARKAHDGAVLGMSSLSGPRTQLCCYGSDKQLSVWEVEVGEAHVEVVPLARVCCSSGLVLFRLLSGLVFAVSPDYSLLFFSLPDGACFRTNRNPPTSISCIDCNATLGLVVVSGPGGTVELWETRGVQLAEIRLGRAVSQVCFANARGDLMVCFGSQIYIISGLRFLPARLLQRILDLAPPDDILQDPLPFRPHSQSCYDISNIPQQFLKPGLATPGLTEAPVAVEDLTLDMVDAEVNLEEEPMEGARYCQTVKCQTSVEPPRLNALVNWPVAPDGFLPNSILRNWKPGQEPPEAILPNVAKALLRTFCQSEEELSQVSLILDKAKEARLNKPIAMPKLFDTPPEEEENISGKGNEVLKSIAESLWLVYRPDVDLAEVVKALMLSMESTDSDVYLNCTEALLVLFQTYDIPPAVMRNVNVCLLKHIQKGNPCGKRLGGMKILNQLGLLQDKDLHLLVEVILDPAMELRKTVKYLLSHVYGIENKTTLLSRIQASEDPPKKLLNQLDENLSEDLELNSSKDASTVQRRPRPRRGSGTACFVTLIVVIFKCNIWV</sequence>
<dbReference type="Ensembl" id="ENSELUT00000023115.3">
    <property type="protein sequence ID" value="ENSELUP00000014315.3"/>
    <property type="gene ID" value="ENSELUG00000014393.3"/>
</dbReference>
<dbReference type="Bgee" id="ENSELUG00000014393">
    <property type="expression patterns" value="Expressed in heart and 2 other cell types or tissues"/>
</dbReference>
<keyword evidence="1" id="KW-0853">WD repeat</keyword>
<evidence type="ECO:0000256" key="1">
    <source>
        <dbReference type="PROSITE-ProRule" id="PRU00221"/>
    </source>
</evidence>
<evidence type="ECO:0000313" key="2">
    <source>
        <dbReference type="Ensembl" id="ENSELUP00000014315.3"/>
    </source>
</evidence>
<dbReference type="InterPro" id="IPR015943">
    <property type="entry name" value="WD40/YVTN_repeat-like_dom_sf"/>
</dbReference>
<dbReference type="PANTHER" id="PTHR45532:SF4">
    <property type="entry name" value="WD REPEAT-CONTAINING PROTEIN 55 HOMOLOG"/>
    <property type="match status" value="1"/>
</dbReference>
<protein>
    <submittedName>
        <fullName evidence="2">Uncharacterized protein</fullName>
    </submittedName>
</protein>
<organism evidence="2 3">
    <name type="scientific">Esox lucius</name>
    <name type="common">Northern pike</name>
    <dbReference type="NCBI Taxonomy" id="8010"/>
    <lineage>
        <taxon>Eukaryota</taxon>
        <taxon>Metazoa</taxon>
        <taxon>Chordata</taxon>
        <taxon>Craniata</taxon>
        <taxon>Vertebrata</taxon>
        <taxon>Euteleostomi</taxon>
        <taxon>Actinopterygii</taxon>
        <taxon>Neopterygii</taxon>
        <taxon>Teleostei</taxon>
        <taxon>Protacanthopterygii</taxon>
        <taxon>Esociformes</taxon>
        <taxon>Esocidae</taxon>
        <taxon>Esox</taxon>
    </lineage>
</organism>
<dbReference type="GeneTree" id="ENSGT00940000174677"/>
<dbReference type="SMART" id="SM00320">
    <property type="entry name" value="WD40"/>
    <property type="match status" value="5"/>
</dbReference>
<name>A0A3P8YEM4_ESOLU</name>